<dbReference type="FunFam" id="1.10.8.430:FF:000003">
    <property type="entry name" value="Probable disease resistance protein At5g66910"/>
    <property type="match status" value="1"/>
</dbReference>
<dbReference type="AlphaFoldDB" id="A0AAU9RG87"/>
<accession>A0AAU9RG87</accession>
<dbReference type="Gene3D" id="3.40.50.300">
    <property type="entry name" value="P-loop containing nucleotide triphosphate hydrolases"/>
    <property type="match status" value="1"/>
</dbReference>
<proteinExistence type="inferred from homology"/>
<dbReference type="InterPro" id="IPR032675">
    <property type="entry name" value="LRR_dom_sf"/>
</dbReference>
<organism evidence="11 12">
    <name type="scientific">Thlaspi arvense</name>
    <name type="common">Field penny-cress</name>
    <dbReference type="NCBI Taxonomy" id="13288"/>
    <lineage>
        <taxon>Eukaryota</taxon>
        <taxon>Viridiplantae</taxon>
        <taxon>Streptophyta</taxon>
        <taxon>Embryophyta</taxon>
        <taxon>Tracheophyta</taxon>
        <taxon>Spermatophyta</taxon>
        <taxon>Magnoliopsida</taxon>
        <taxon>eudicotyledons</taxon>
        <taxon>Gunneridae</taxon>
        <taxon>Pentapetalae</taxon>
        <taxon>rosids</taxon>
        <taxon>malvids</taxon>
        <taxon>Brassicales</taxon>
        <taxon>Brassicaceae</taxon>
        <taxon>Thlaspideae</taxon>
        <taxon>Thlaspi</taxon>
    </lineage>
</organism>
<keyword evidence="6" id="KW-0067">ATP-binding</keyword>
<keyword evidence="5" id="KW-0611">Plant defense</keyword>
<feature type="domain" description="Disease resistance R13L4/SHOC-2-like LRR" evidence="10">
    <location>
        <begin position="549"/>
        <end position="816"/>
    </location>
</feature>
<dbReference type="InterPro" id="IPR058922">
    <property type="entry name" value="WHD_DRP"/>
</dbReference>
<keyword evidence="4" id="KW-0547">Nucleotide-binding</keyword>
<dbReference type="Pfam" id="PF23598">
    <property type="entry name" value="LRR_14"/>
    <property type="match status" value="1"/>
</dbReference>
<dbReference type="SUPFAM" id="SSF52540">
    <property type="entry name" value="P-loop containing nucleoside triphosphate hydrolases"/>
    <property type="match status" value="1"/>
</dbReference>
<dbReference type="PRINTS" id="PR00364">
    <property type="entry name" value="DISEASERSIST"/>
</dbReference>
<keyword evidence="3" id="KW-0677">Repeat</keyword>
<comment type="similarity">
    <text evidence="1">Belongs to the disease resistance NB-LRR family.</text>
</comment>
<reference evidence="11 12" key="1">
    <citation type="submission" date="2022-03" db="EMBL/GenBank/DDBJ databases">
        <authorList>
            <person name="Nunn A."/>
            <person name="Chopra R."/>
            <person name="Nunn A."/>
            <person name="Contreras Garrido A."/>
        </authorList>
    </citation>
    <scope>NUCLEOTIDE SEQUENCE [LARGE SCALE GENOMIC DNA]</scope>
</reference>
<keyword evidence="7" id="KW-0175">Coiled coil</keyword>
<evidence type="ECO:0000256" key="3">
    <source>
        <dbReference type="ARBA" id="ARBA00022737"/>
    </source>
</evidence>
<evidence type="ECO:0000256" key="1">
    <source>
        <dbReference type="ARBA" id="ARBA00008894"/>
    </source>
</evidence>
<evidence type="ECO:0000259" key="8">
    <source>
        <dbReference type="Pfam" id="PF00931"/>
    </source>
</evidence>
<dbReference type="Pfam" id="PF00931">
    <property type="entry name" value="NB-ARC"/>
    <property type="match status" value="1"/>
</dbReference>
<name>A0AAU9RG87_THLAR</name>
<dbReference type="InterPro" id="IPR002182">
    <property type="entry name" value="NB-ARC"/>
</dbReference>
<dbReference type="EMBL" id="OU466857">
    <property type="protein sequence ID" value="CAH2037450.1"/>
    <property type="molecule type" value="Genomic_DNA"/>
</dbReference>
<evidence type="ECO:0000259" key="9">
    <source>
        <dbReference type="Pfam" id="PF23559"/>
    </source>
</evidence>
<evidence type="ECO:0000313" key="12">
    <source>
        <dbReference type="Proteomes" id="UP000836841"/>
    </source>
</evidence>
<dbReference type="FunFam" id="1.10.10.10:FF:000322">
    <property type="entry name" value="Probable disease resistance protein At1g63360"/>
    <property type="match status" value="1"/>
</dbReference>
<dbReference type="InterPro" id="IPR042197">
    <property type="entry name" value="Apaf_helical"/>
</dbReference>
<evidence type="ECO:0000259" key="10">
    <source>
        <dbReference type="Pfam" id="PF23598"/>
    </source>
</evidence>
<dbReference type="Gene3D" id="3.80.10.10">
    <property type="entry name" value="Ribonuclease Inhibitor"/>
    <property type="match status" value="1"/>
</dbReference>
<evidence type="ECO:0000256" key="7">
    <source>
        <dbReference type="SAM" id="Coils"/>
    </source>
</evidence>
<keyword evidence="12" id="KW-1185">Reference proteome</keyword>
<evidence type="ECO:0000256" key="2">
    <source>
        <dbReference type="ARBA" id="ARBA00022614"/>
    </source>
</evidence>
<protein>
    <recommendedName>
        <fullName evidence="13">NB-ARC domain-containing protein</fullName>
    </recommendedName>
</protein>
<dbReference type="Pfam" id="PF23559">
    <property type="entry name" value="WHD_DRP"/>
    <property type="match status" value="1"/>
</dbReference>
<feature type="domain" description="NB-ARC" evidence="8">
    <location>
        <begin position="147"/>
        <end position="316"/>
    </location>
</feature>
<dbReference type="InterPro" id="IPR050905">
    <property type="entry name" value="Plant_NBS-LRR"/>
</dbReference>
<dbReference type="SUPFAM" id="SSF52058">
    <property type="entry name" value="L domain-like"/>
    <property type="match status" value="1"/>
</dbReference>
<dbReference type="Proteomes" id="UP000836841">
    <property type="component" value="Chromosome 1"/>
</dbReference>
<dbReference type="InterPro" id="IPR027417">
    <property type="entry name" value="P-loop_NTPase"/>
</dbReference>
<dbReference type="GO" id="GO:0005524">
    <property type="term" value="F:ATP binding"/>
    <property type="evidence" value="ECO:0007669"/>
    <property type="project" value="UniProtKB-KW"/>
</dbReference>
<sequence length="845" mass="95170">MGNCVSLHMFGDGNRMHMMGANLEALQKAMQELKERRDDLLRRVVTEEEDEGLQRLAQVQGWFSRVEGVESKVNHLLETRSTQTKSLCLCGYCSLNSISGCYYGRKVMRKLNEVKGLLSNGVFETVAEKITAPKAEKKHIPTSVGLETQVKKAWNRLMKDGQKRTLGLHGIGGIGKTTLLAGINNKCLEEIYGFDVVIWVVVSKNLQYQGIQDQILRRLDLDKEWEQETEEQRAYAIYNILNEKKFVLLLDDLWSKVDLTRVGVPPVTQENGSKIVFTTRSKEVCTDMEADEVMEVVCLESFEAYLLFQRRVGNYTLDSHQGIFELSRKVARKCKGLPLALNTVGASMAYKETVKEWKDAIDALSFPDPELLLLTEEKTLVPLLKFSFDNLRDKKVKLCFLYCSLFPEEIEKNELIEYWVREGFVDGKRDEDGTNKQGDRMIALLLGAHLLMDGEVSTRVKVHDVVREMAFLLATYFANKKEIFCFWSHRVPKDISSKDARWMSLMSNQITELSCSPKCPKLLTLILRDNKLVDIPGEFFRFMPALVSLDLSENKSLVGLPDEISSLGFLQYLNLSHTGIKSLPAGIKELRRLMELDLNFTPGLESIAGISTSIPDLEVLKLLHSGVCIDEGLMKELQVMEHLKVLKATIEDAVVLESVQGMVRLASCIQTLCIRKMSAPVVILNTVALSGLEHLAVVKCKLSEIEIDGKSKESKEILPCTSAPPSFKQLTGIHIGDLEGPRDLTWLVFAQNLRYLVVKESSSIQEIINTEKAISICNAHPSIAAPFGKLEHFKLSGMAELEIIGRNPRALPCLKEFIVLACPKLPLSLRDRTKNNVRKVSEKRS</sequence>
<evidence type="ECO:0000256" key="4">
    <source>
        <dbReference type="ARBA" id="ARBA00022741"/>
    </source>
</evidence>
<dbReference type="FunFam" id="3.40.50.300:FF:001091">
    <property type="entry name" value="Probable disease resistance protein At1g61300"/>
    <property type="match status" value="1"/>
</dbReference>
<evidence type="ECO:0000313" key="11">
    <source>
        <dbReference type="EMBL" id="CAH2037450.1"/>
    </source>
</evidence>
<keyword evidence="2" id="KW-0433">Leucine-rich repeat</keyword>
<dbReference type="Gene3D" id="1.10.8.430">
    <property type="entry name" value="Helical domain of apoptotic protease-activating factors"/>
    <property type="match status" value="1"/>
</dbReference>
<evidence type="ECO:0000256" key="6">
    <source>
        <dbReference type="ARBA" id="ARBA00022840"/>
    </source>
</evidence>
<dbReference type="GO" id="GO:0006952">
    <property type="term" value="P:defense response"/>
    <property type="evidence" value="ECO:0007669"/>
    <property type="project" value="UniProtKB-KW"/>
</dbReference>
<evidence type="ECO:0008006" key="13">
    <source>
        <dbReference type="Google" id="ProtNLM"/>
    </source>
</evidence>
<dbReference type="PANTHER" id="PTHR33463:SF220">
    <property type="entry name" value="NB-ARC DOMAIN-CONTAINING PROTEIN"/>
    <property type="match status" value="1"/>
</dbReference>
<evidence type="ECO:0000256" key="5">
    <source>
        <dbReference type="ARBA" id="ARBA00022821"/>
    </source>
</evidence>
<feature type="domain" description="Disease resistance protein winged helix" evidence="9">
    <location>
        <begin position="407"/>
        <end position="470"/>
    </location>
</feature>
<dbReference type="InterPro" id="IPR055414">
    <property type="entry name" value="LRR_R13L4/SHOC2-like"/>
</dbReference>
<feature type="coiled-coil region" evidence="7">
    <location>
        <begin position="16"/>
        <end position="50"/>
    </location>
</feature>
<dbReference type="GO" id="GO:0043531">
    <property type="term" value="F:ADP binding"/>
    <property type="evidence" value="ECO:0007669"/>
    <property type="project" value="InterPro"/>
</dbReference>
<dbReference type="PANTHER" id="PTHR33463">
    <property type="entry name" value="NB-ARC DOMAIN-CONTAINING PROTEIN-RELATED"/>
    <property type="match status" value="1"/>
</dbReference>
<gene>
    <name evidence="11" type="ORF">TAV2_LOCUS2902</name>
</gene>